<dbReference type="AlphaFoldDB" id="A0A067CBY5"/>
<dbReference type="VEuPathDB" id="FungiDB:SPRG_10402"/>
<feature type="transmembrane region" description="Helical" evidence="1">
    <location>
        <begin position="148"/>
        <end position="164"/>
    </location>
</feature>
<keyword evidence="1" id="KW-0472">Membrane</keyword>
<feature type="transmembrane region" description="Helical" evidence="1">
    <location>
        <begin position="103"/>
        <end position="128"/>
    </location>
</feature>
<feature type="transmembrane region" description="Helical" evidence="1">
    <location>
        <begin position="73"/>
        <end position="91"/>
    </location>
</feature>
<dbReference type="RefSeq" id="XP_012204924.1">
    <property type="nucleotide sequence ID" value="XM_012349534.1"/>
</dbReference>
<evidence type="ECO:0000256" key="1">
    <source>
        <dbReference type="SAM" id="Phobius"/>
    </source>
</evidence>
<dbReference type="OrthoDB" id="75309at2759"/>
<dbReference type="OMA" id="IPALRWT"/>
<evidence type="ECO:0000313" key="3">
    <source>
        <dbReference type="Proteomes" id="UP000030745"/>
    </source>
</evidence>
<evidence type="ECO:0000313" key="2">
    <source>
        <dbReference type="EMBL" id="KDO24327.1"/>
    </source>
</evidence>
<reference evidence="2 3" key="1">
    <citation type="journal article" date="2013" name="PLoS Genet.">
        <title>Distinctive expansion of potential virulence genes in the genome of the oomycete fish pathogen Saprolegnia parasitica.</title>
        <authorList>
            <person name="Jiang R.H."/>
            <person name="de Bruijn I."/>
            <person name="Haas B.J."/>
            <person name="Belmonte R."/>
            <person name="Lobach L."/>
            <person name="Christie J."/>
            <person name="van den Ackerveken G."/>
            <person name="Bottin A."/>
            <person name="Bulone V."/>
            <person name="Diaz-Moreno S.M."/>
            <person name="Dumas B."/>
            <person name="Fan L."/>
            <person name="Gaulin E."/>
            <person name="Govers F."/>
            <person name="Grenville-Briggs L.J."/>
            <person name="Horner N.R."/>
            <person name="Levin J.Z."/>
            <person name="Mammella M."/>
            <person name="Meijer H.J."/>
            <person name="Morris P."/>
            <person name="Nusbaum C."/>
            <person name="Oome S."/>
            <person name="Phillips A.J."/>
            <person name="van Rooyen D."/>
            <person name="Rzeszutek E."/>
            <person name="Saraiva M."/>
            <person name="Secombes C.J."/>
            <person name="Seidl M.F."/>
            <person name="Snel B."/>
            <person name="Stassen J.H."/>
            <person name="Sykes S."/>
            <person name="Tripathy S."/>
            <person name="van den Berg H."/>
            <person name="Vega-Arreguin J.C."/>
            <person name="Wawra S."/>
            <person name="Young S.K."/>
            <person name="Zeng Q."/>
            <person name="Dieguez-Uribeondo J."/>
            <person name="Russ C."/>
            <person name="Tyler B.M."/>
            <person name="van West P."/>
        </authorList>
    </citation>
    <scope>NUCLEOTIDE SEQUENCE [LARGE SCALE GENOMIC DNA]</scope>
    <source>
        <strain evidence="2 3">CBS 223.65</strain>
    </source>
</reference>
<name>A0A067CBY5_SAPPC</name>
<sequence length="232" mass="25288">MPTPLFSSDDGLVALHDIMNALLNHTQAVHAYCVDAAVASPRHAEQHQLGAIAALALTSLAVGIRGYKLPRAIIFAAISSMAFVLCPPALLTMPHAHELQFVFSAAMGLLFAYLQSVGIFCLWSAYVFYAANMLLPSHWMPPMVRDAVTLYIAVTVGAALAKFARGPDNGVILILQTAPVGAWLTRYVMTLFFPTIPALRWTLVPLMYVYGYLQIKHFDKHTVAAAKKPHAD</sequence>
<feature type="transmembrane region" description="Helical" evidence="1">
    <location>
        <begin position="49"/>
        <end position="67"/>
    </location>
</feature>
<dbReference type="EMBL" id="KK583243">
    <property type="protein sequence ID" value="KDO24327.1"/>
    <property type="molecule type" value="Genomic_DNA"/>
</dbReference>
<dbReference type="GeneID" id="24132516"/>
<feature type="transmembrane region" description="Helical" evidence="1">
    <location>
        <begin position="195"/>
        <end position="213"/>
    </location>
</feature>
<keyword evidence="3" id="KW-1185">Reference proteome</keyword>
<keyword evidence="1" id="KW-0812">Transmembrane</keyword>
<dbReference type="Proteomes" id="UP000030745">
    <property type="component" value="Unassembled WGS sequence"/>
</dbReference>
<accession>A0A067CBY5</accession>
<organism evidence="2 3">
    <name type="scientific">Saprolegnia parasitica (strain CBS 223.65)</name>
    <dbReference type="NCBI Taxonomy" id="695850"/>
    <lineage>
        <taxon>Eukaryota</taxon>
        <taxon>Sar</taxon>
        <taxon>Stramenopiles</taxon>
        <taxon>Oomycota</taxon>
        <taxon>Saprolegniomycetes</taxon>
        <taxon>Saprolegniales</taxon>
        <taxon>Saprolegniaceae</taxon>
        <taxon>Saprolegnia</taxon>
    </lineage>
</organism>
<dbReference type="KEGG" id="spar:SPRG_10402"/>
<gene>
    <name evidence="2" type="ORF">SPRG_10402</name>
</gene>
<protein>
    <submittedName>
        <fullName evidence="2">Uncharacterized protein</fullName>
    </submittedName>
</protein>
<keyword evidence="1" id="KW-1133">Transmembrane helix</keyword>
<proteinExistence type="predicted"/>